<comment type="subcellular location">
    <subcellularLocation>
        <location evidence="1">Nucleus</location>
    </subcellularLocation>
</comment>
<feature type="compositionally biased region" description="Polar residues" evidence="6">
    <location>
        <begin position="1"/>
        <end position="23"/>
    </location>
</feature>
<comment type="caution">
    <text evidence="8">The sequence shown here is derived from an EMBL/GenBank/DDBJ whole genome shotgun (WGS) entry which is preliminary data.</text>
</comment>
<dbReference type="InterPro" id="IPR006809">
    <property type="entry name" value="TAFII28_dom"/>
</dbReference>
<keyword evidence="3" id="KW-0805">Transcription regulation</keyword>
<dbReference type="InterPro" id="IPR045127">
    <property type="entry name" value="TAF11-like"/>
</dbReference>
<protein>
    <recommendedName>
        <fullName evidence="7">TAFII28-like protein domain-containing protein</fullName>
    </recommendedName>
</protein>
<feature type="compositionally biased region" description="Basic and acidic residues" evidence="6">
    <location>
        <begin position="288"/>
        <end position="297"/>
    </location>
</feature>
<evidence type="ECO:0000256" key="1">
    <source>
        <dbReference type="ARBA" id="ARBA00004123"/>
    </source>
</evidence>
<accession>A0ABR2UH98</accession>
<sequence>MASPPSTYSPAGSPPYSTASLPTSKKRNSTAPDHAPNNPSVKRRKTSVMSLTSATSAHPLRQTSFPPEESQGKYSPTYQRSPSIDNTSLVSGSQVSAAPAKKKRGRKSKAERAREAEEAARGGTPSAVNGAAPSVISNASGANKAAADEDNDNGEGPGGYEVPENMASRAAARTKEEIKEEERLRALLKQKMDDNQFHRYEVWHQSKIQIGNIRKYINSVTSQSVAANIPQAMQVVCKLFLGDMVEEARRVQQEEIRAGVKQTDLPDEKENQEGISEESKHRRQPPLRPEHLSEAYRRWKRSGATGGSGGNTMHWSQQTRNGTERFAPRAGGRRIFR</sequence>
<dbReference type="CDD" id="cd08048">
    <property type="entry name" value="HFD_TAF11"/>
    <property type="match status" value="1"/>
</dbReference>
<dbReference type="SUPFAM" id="SSF47113">
    <property type="entry name" value="Histone-fold"/>
    <property type="match status" value="1"/>
</dbReference>
<dbReference type="PANTHER" id="PTHR13218">
    <property type="entry name" value="TRANSCRIPTION INITIATION FACTOR TFIID SUBUNIT 11-RELATED"/>
    <property type="match status" value="1"/>
</dbReference>
<evidence type="ECO:0000256" key="2">
    <source>
        <dbReference type="ARBA" id="ARBA00009788"/>
    </source>
</evidence>
<feature type="domain" description="TAFII28-like protein" evidence="7">
    <location>
        <begin position="188"/>
        <end position="298"/>
    </location>
</feature>
<feature type="region of interest" description="Disordered" evidence="6">
    <location>
        <begin position="1"/>
        <end position="177"/>
    </location>
</feature>
<feature type="compositionally biased region" description="Polar residues" evidence="6">
    <location>
        <begin position="311"/>
        <end position="321"/>
    </location>
</feature>
<feature type="compositionally biased region" description="Polar residues" evidence="6">
    <location>
        <begin position="47"/>
        <end position="65"/>
    </location>
</feature>
<proteinExistence type="inferred from homology"/>
<evidence type="ECO:0000256" key="5">
    <source>
        <dbReference type="ARBA" id="ARBA00023242"/>
    </source>
</evidence>
<dbReference type="Gene3D" id="1.10.20.10">
    <property type="entry name" value="Histone, subunit A"/>
    <property type="match status" value="1"/>
</dbReference>
<reference evidence="8 9" key="1">
    <citation type="journal article" date="2024" name="J. Plant Pathol.">
        <title>Sequence and assembly of the genome of Seiridium unicorne, isolate CBS 538.82, causal agent of cypress canker disease.</title>
        <authorList>
            <person name="Scali E."/>
            <person name="Rocca G.D."/>
            <person name="Danti R."/>
            <person name="Garbelotto M."/>
            <person name="Barberini S."/>
            <person name="Baroncelli R."/>
            <person name="Emiliani G."/>
        </authorList>
    </citation>
    <scope>NUCLEOTIDE SEQUENCE [LARGE SCALE GENOMIC DNA]</scope>
    <source>
        <strain evidence="8 9">BM-138-508</strain>
    </source>
</reference>
<feature type="compositionally biased region" description="Polar residues" evidence="6">
    <location>
        <begin position="72"/>
        <end position="96"/>
    </location>
</feature>
<dbReference type="PANTHER" id="PTHR13218:SF8">
    <property type="entry name" value="TRANSCRIPTION INITIATION FACTOR TFIID SUBUNIT 11"/>
    <property type="match status" value="1"/>
</dbReference>
<evidence type="ECO:0000259" key="7">
    <source>
        <dbReference type="Pfam" id="PF04719"/>
    </source>
</evidence>
<feature type="compositionally biased region" description="Basic and acidic residues" evidence="6">
    <location>
        <begin position="108"/>
        <end position="120"/>
    </location>
</feature>
<feature type="compositionally biased region" description="Basic and acidic residues" evidence="6">
    <location>
        <begin position="255"/>
        <end position="280"/>
    </location>
</feature>
<keyword evidence="4" id="KW-0804">Transcription</keyword>
<organism evidence="8 9">
    <name type="scientific">Seiridium unicorne</name>
    <dbReference type="NCBI Taxonomy" id="138068"/>
    <lineage>
        <taxon>Eukaryota</taxon>
        <taxon>Fungi</taxon>
        <taxon>Dikarya</taxon>
        <taxon>Ascomycota</taxon>
        <taxon>Pezizomycotina</taxon>
        <taxon>Sordariomycetes</taxon>
        <taxon>Xylariomycetidae</taxon>
        <taxon>Amphisphaeriales</taxon>
        <taxon>Sporocadaceae</taxon>
        <taxon>Seiridium</taxon>
    </lineage>
</organism>
<evidence type="ECO:0000313" key="8">
    <source>
        <dbReference type="EMBL" id="KAK9414007.1"/>
    </source>
</evidence>
<keyword evidence="9" id="KW-1185">Reference proteome</keyword>
<gene>
    <name evidence="8" type="ORF">SUNI508_11459</name>
</gene>
<evidence type="ECO:0000313" key="9">
    <source>
        <dbReference type="Proteomes" id="UP001408356"/>
    </source>
</evidence>
<evidence type="ECO:0000256" key="3">
    <source>
        <dbReference type="ARBA" id="ARBA00023015"/>
    </source>
</evidence>
<evidence type="ECO:0000256" key="6">
    <source>
        <dbReference type="SAM" id="MobiDB-lite"/>
    </source>
</evidence>
<keyword evidence="5" id="KW-0539">Nucleus</keyword>
<evidence type="ECO:0000256" key="4">
    <source>
        <dbReference type="ARBA" id="ARBA00023163"/>
    </source>
</evidence>
<dbReference type="InterPro" id="IPR009072">
    <property type="entry name" value="Histone-fold"/>
</dbReference>
<comment type="similarity">
    <text evidence="2">Belongs to the TAF11 family.</text>
</comment>
<dbReference type="Proteomes" id="UP001408356">
    <property type="component" value="Unassembled WGS sequence"/>
</dbReference>
<dbReference type="EMBL" id="JARVKF010000431">
    <property type="protein sequence ID" value="KAK9414007.1"/>
    <property type="molecule type" value="Genomic_DNA"/>
</dbReference>
<dbReference type="Pfam" id="PF04719">
    <property type="entry name" value="TAFII28"/>
    <property type="match status" value="1"/>
</dbReference>
<name>A0ABR2UH98_9PEZI</name>
<feature type="region of interest" description="Disordered" evidence="6">
    <location>
        <begin position="255"/>
        <end position="337"/>
    </location>
</feature>